<dbReference type="Gene3D" id="1.10.287.1120">
    <property type="entry name" value="Bipartite methylase S protein"/>
    <property type="match status" value="1"/>
</dbReference>
<dbReference type="InterPro" id="IPR044946">
    <property type="entry name" value="Restrct_endonuc_typeI_TRD_sf"/>
</dbReference>
<keyword evidence="6" id="KW-0540">Nuclease</keyword>
<keyword evidence="3" id="KW-0238">DNA-binding</keyword>
<comment type="subunit">
    <text evidence="4">The methyltransferase is composed of M and S polypeptides.</text>
</comment>
<proteinExistence type="inferred from homology"/>
<accession>A0ABY3H2U1</accession>
<dbReference type="CDD" id="cd17248">
    <property type="entry name" value="RMtype1_S_AmiI-TRD2-CR2_like"/>
    <property type="match status" value="1"/>
</dbReference>
<evidence type="ECO:0000313" key="7">
    <source>
        <dbReference type="Proteomes" id="UP000318052"/>
    </source>
</evidence>
<organism evidence="6 7">
    <name type="scientific">Streptomyces albidoflavus</name>
    <dbReference type="NCBI Taxonomy" id="1886"/>
    <lineage>
        <taxon>Bacteria</taxon>
        <taxon>Bacillati</taxon>
        <taxon>Actinomycetota</taxon>
        <taxon>Actinomycetes</taxon>
        <taxon>Kitasatosporales</taxon>
        <taxon>Streptomycetaceae</taxon>
        <taxon>Streptomyces</taxon>
        <taxon>Streptomyces albidoflavus group</taxon>
    </lineage>
</organism>
<dbReference type="EMBL" id="VOGX01000018">
    <property type="protein sequence ID" value="TWV26712.1"/>
    <property type="molecule type" value="Genomic_DNA"/>
</dbReference>
<evidence type="ECO:0000256" key="1">
    <source>
        <dbReference type="ARBA" id="ARBA00010923"/>
    </source>
</evidence>
<dbReference type="InterPro" id="IPR051212">
    <property type="entry name" value="Type-I_RE_S_subunit"/>
</dbReference>
<reference evidence="7" key="1">
    <citation type="journal article" date="2019" name="Microbiol. Resour. Announc.">
        <title>Draft Genomic Sequences of Streptomyces misionensis and Streptomyces albidoflavus, bacteria applied for phytopathogen biocontrol.</title>
        <authorList>
            <person name="Pylro V."/>
            <person name="Dias A."/>
            <person name="Andreote F."/>
            <person name="Varani A."/>
            <person name="Andreote C."/>
            <person name="Bernardo E."/>
            <person name="Martins T."/>
        </authorList>
    </citation>
    <scope>NUCLEOTIDE SEQUENCE [LARGE SCALE GENOMIC DNA]</scope>
    <source>
        <strain evidence="7">77</strain>
    </source>
</reference>
<evidence type="ECO:0000256" key="3">
    <source>
        <dbReference type="ARBA" id="ARBA00023125"/>
    </source>
</evidence>
<dbReference type="InterPro" id="IPR000055">
    <property type="entry name" value="Restrct_endonuc_typeI_TRD"/>
</dbReference>
<sequence length="425" mass="46928">MSLRDEILNAPAVPLRYLAELNPRPNGIEKETSVYLPMEAISEFGPADTSRRRPSVELQRGYSYISNGDVAYAKVTPCFENGKGLVAADLPDGHAFATTEVTVLRPGSMLDKAYLGWHLQSEAFLSGGEARMTGSGGLRRVPDTFALAYKIPLPSMATQRAIADHLDRETARIDTLIEEQRQLITMLRDRRFALRVNVALRGTTPAAEAESPLPWAKTLPAAWHVVPLTSVAALESGHTPSRSREDWWQDCYIPWVSLHDVGIMRGVKYLNDTAQHISDAGIANSSARLLPARTVVLSRDATVGRTAIMGVPMATSQHFAAWVCGPDLDPEYLWVLFEDAMQPFFDSFQNGSTIRTIGMGDLKAFRIPLPPLDEQRRIVECLDEETVKIDSLITATERFVELSKDRRSALITAVVTGQIDVREGA</sequence>
<dbReference type="Gene3D" id="3.90.220.20">
    <property type="entry name" value="DNA methylase specificity domains"/>
    <property type="match status" value="2"/>
</dbReference>
<keyword evidence="7" id="KW-1185">Reference proteome</keyword>
<keyword evidence="2" id="KW-0680">Restriction system</keyword>
<comment type="similarity">
    <text evidence="1">Belongs to the type-I restriction system S methylase family.</text>
</comment>
<feature type="domain" description="Type I restriction modification DNA specificity" evidence="5">
    <location>
        <begin position="222"/>
        <end position="384"/>
    </location>
</feature>
<protein>
    <submittedName>
        <fullName evidence="6">Restriction endonuclease subunit S</fullName>
    </submittedName>
</protein>
<dbReference type="CDD" id="cd17260">
    <property type="entry name" value="RMtype1_S_EcoEI-TRD1-CR1_like"/>
    <property type="match status" value="1"/>
</dbReference>
<dbReference type="Pfam" id="PF01420">
    <property type="entry name" value="Methylase_S"/>
    <property type="match status" value="1"/>
</dbReference>
<evidence type="ECO:0000256" key="2">
    <source>
        <dbReference type="ARBA" id="ARBA00022747"/>
    </source>
</evidence>
<evidence type="ECO:0000256" key="4">
    <source>
        <dbReference type="ARBA" id="ARBA00038652"/>
    </source>
</evidence>
<dbReference type="Proteomes" id="UP000318052">
    <property type="component" value="Unassembled WGS sequence"/>
</dbReference>
<dbReference type="GO" id="GO:0004519">
    <property type="term" value="F:endonuclease activity"/>
    <property type="evidence" value="ECO:0007669"/>
    <property type="project" value="UniProtKB-KW"/>
</dbReference>
<name>A0ABY3H2U1_9ACTN</name>
<dbReference type="PANTHER" id="PTHR43140:SF1">
    <property type="entry name" value="TYPE I RESTRICTION ENZYME ECOKI SPECIFICITY SUBUNIT"/>
    <property type="match status" value="1"/>
</dbReference>
<keyword evidence="6" id="KW-0255">Endonuclease</keyword>
<evidence type="ECO:0000313" key="6">
    <source>
        <dbReference type="EMBL" id="TWV26712.1"/>
    </source>
</evidence>
<evidence type="ECO:0000259" key="5">
    <source>
        <dbReference type="Pfam" id="PF01420"/>
    </source>
</evidence>
<dbReference type="SUPFAM" id="SSF116734">
    <property type="entry name" value="DNA methylase specificity domain"/>
    <property type="match status" value="2"/>
</dbReference>
<gene>
    <name evidence="6" type="ORF">FRZ02_08595</name>
</gene>
<comment type="caution">
    <text evidence="6">The sequence shown here is derived from an EMBL/GenBank/DDBJ whole genome shotgun (WGS) entry which is preliminary data.</text>
</comment>
<dbReference type="RefSeq" id="WP_146580618.1">
    <property type="nucleotide sequence ID" value="NZ_VOGX01000018.1"/>
</dbReference>
<dbReference type="PANTHER" id="PTHR43140">
    <property type="entry name" value="TYPE-1 RESTRICTION ENZYME ECOKI SPECIFICITY PROTEIN"/>
    <property type="match status" value="1"/>
</dbReference>
<keyword evidence="6" id="KW-0378">Hydrolase</keyword>